<name>A0AAV3QW24_LITER</name>
<dbReference type="Proteomes" id="UP001454036">
    <property type="component" value="Unassembled WGS sequence"/>
</dbReference>
<comment type="similarity">
    <text evidence="4">Belongs to the class I-like SAM-binding methyltransferase superfamily. Cation-independent O-methyltransferase family. COMT subfamily.</text>
</comment>
<dbReference type="EMBL" id="BAABME010006005">
    <property type="protein sequence ID" value="GAA0167211.1"/>
    <property type="molecule type" value="Genomic_DNA"/>
</dbReference>
<gene>
    <name evidence="7" type="ORF">LIER_22193</name>
</gene>
<dbReference type="InterPro" id="IPR016461">
    <property type="entry name" value="COMT-like"/>
</dbReference>
<dbReference type="InterPro" id="IPR036388">
    <property type="entry name" value="WH-like_DNA-bd_sf"/>
</dbReference>
<dbReference type="AlphaFoldDB" id="A0AAV3QW24"/>
<dbReference type="Gene3D" id="3.40.50.150">
    <property type="entry name" value="Vaccinia Virus protein VP39"/>
    <property type="match status" value="2"/>
</dbReference>
<comment type="caution">
    <text evidence="7">The sequence shown here is derived from an EMBL/GenBank/DDBJ whole genome shotgun (WGS) entry which is preliminary data.</text>
</comment>
<keyword evidence="8" id="KW-1185">Reference proteome</keyword>
<reference evidence="7 8" key="1">
    <citation type="submission" date="2024-01" db="EMBL/GenBank/DDBJ databases">
        <title>The complete chloroplast genome sequence of Lithospermum erythrorhizon: insights into the phylogenetic relationship among Boraginaceae species and the maternal lineages of purple gromwells.</title>
        <authorList>
            <person name="Okada T."/>
            <person name="Watanabe K."/>
        </authorList>
    </citation>
    <scope>NUCLEOTIDE SEQUENCE [LARGE SCALE GENOMIC DNA]</scope>
</reference>
<evidence type="ECO:0000259" key="6">
    <source>
        <dbReference type="Pfam" id="PF08100"/>
    </source>
</evidence>
<feature type="domain" description="O-methyltransferase C-terminal" evidence="5">
    <location>
        <begin position="183"/>
        <end position="289"/>
    </location>
</feature>
<dbReference type="GO" id="GO:0046983">
    <property type="term" value="F:protein dimerization activity"/>
    <property type="evidence" value="ECO:0007669"/>
    <property type="project" value="InterPro"/>
</dbReference>
<evidence type="ECO:0000313" key="8">
    <source>
        <dbReference type="Proteomes" id="UP001454036"/>
    </source>
</evidence>
<evidence type="ECO:0000313" key="7">
    <source>
        <dbReference type="EMBL" id="GAA0167211.1"/>
    </source>
</evidence>
<protein>
    <submittedName>
        <fullName evidence="7">Methyltransferase</fullName>
    </submittedName>
</protein>
<dbReference type="InterPro" id="IPR012967">
    <property type="entry name" value="COMT_dimerisation"/>
</dbReference>
<dbReference type="InterPro" id="IPR036390">
    <property type="entry name" value="WH_DNA-bd_sf"/>
</dbReference>
<dbReference type="PIRSF" id="PIRSF005739">
    <property type="entry name" value="O-mtase"/>
    <property type="match status" value="1"/>
</dbReference>
<dbReference type="PROSITE" id="PS51683">
    <property type="entry name" value="SAM_OMT_II"/>
    <property type="match status" value="1"/>
</dbReference>
<accession>A0AAV3QW24</accession>
<feature type="domain" description="O-methyltransferase C-terminal" evidence="5">
    <location>
        <begin position="103"/>
        <end position="180"/>
    </location>
</feature>
<dbReference type="GO" id="GO:0032259">
    <property type="term" value="P:methylation"/>
    <property type="evidence" value="ECO:0007669"/>
    <property type="project" value="UniProtKB-KW"/>
</dbReference>
<feature type="domain" description="O-methyltransferase dimerisation" evidence="6">
    <location>
        <begin position="18"/>
        <end position="82"/>
    </location>
</feature>
<organism evidence="7 8">
    <name type="scientific">Lithospermum erythrorhizon</name>
    <name type="common">Purple gromwell</name>
    <name type="synonym">Lithospermum officinale var. erythrorhizon</name>
    <dbReference type="NCBI Taxonomy" id="34254"/>
    <lineage>
        <taxon>Eukaryota</taxon>
        <taxon>Viridiplantae</taxon>
        <taxon>Streptophyta</taxon>
        <taxon>Embryophyta</taxon>
        <taxon>Tracheophyta</taxon>
        <taxon>Spermatophyta</taxon>
        <taxon>Magnoliopsida</taxon>
        <taxon>eudicotyledons</taxon>
        <taxon>Gunneridae</taxon>
        <taxon>Pentapetalae</taxon>
        <taxon>asterids</taxon>
        <taxon>lamiids</taxon>
        <taxon>Boraginales</taxon>
        <taxon>Boraginaceae</taxon>
        <taxon>Boraginoideae</taxon>
        <taxon>Lithospermeae</taxon>
        <taxon>Lithospermum</taxon>
    </lineage>
</organism>
<keyword evidence="1 7" id="KW-0489">Methyltransferase</keyword>
<dbReference type="InterPro" id="IPR029063">
    <property type="entry name" value="SAM-dependent_MTases_sf"/>
</dbReference>
<dbReference type="InterPro" id="IPR001077">
    <property type="entry name" value="COMT_C"/>
</dbReference>
<evidence type="ECO:0000259" key="5">
    <source>
        <dbReference type="Pfam" id="PF00891"/>
    </source>
</evidence>
<evidence type="ECO:0000256" key="3">
    <source>
        <dbReference type="ARBA" id="ARBA00022691"/>
    </source>
</evidence>
<dbReference type="SUPFAM" id="SSF46785">
    <property type="entry name" value="Winged helix' DNA-binding domain"/>
    <property type="match status" value="1"/>
</dbReference>
<proteinExistence type="inferred from homology"/>
<dbReference type="Pfam" id="PF08100">
    <property type="entry name" value="Dimerisation"/>
    <property type="match status" value="1"/>
</dbReference>
<dbReference type="Gene3D" id="1.10.10.10">
    <property type="entry name" value="Winged helix-like DNA-binding domain superfamily/Winged helix DNA-binding domain"/>
    <property type="match status" value="1"/>
</dbReference>
<evidence type="ECO:0000256" key="1">
    <source>
        <dbReference type="ARBA" id="ARBA00022603"/>
    </source>
</evidence>
<dbReference type="SUPFAM" id="SSF53335">
    <property type="entry name" value="S-adenosyl-L-methionine-dependent methyltransferases"/>
    <property type="match status" value="1"/>
</dbReference>
<evidence type="ECO:0000256" key="2">
    <source>
        <dbReference type="ARBA" id="ARBA00022679"/>
    </source>
</evidence>
<dbReference type="Pfam" id="PF00891">
    <property type="entry name" value="Methyltransf_2"/>
    <property type="match status" value="2"/>
</dbReference>
<sequence length="308" mass="34219">MNTSNEELHELADITKCTFSFVDSMVLKCAVELRIADIIRSHGKSITLSQIASSIDSPSVNLGNLKRVMRMLVRMEIFNTQKLDIETHKSSDDDNYPALSSPWHYLSDVLNEGGSGFKKANGVEVFEMAGKDPGLKKVITDFISCTTKILFNGMFSNNGRVVFNGVNSVVDLGGGIGQFIEIDGVTHVAGDHMFKEIPNVDAITIKNILLERGDEDCTKILKNCRNAINKETAKVTIIGKILKEDEEGNEGHFGNIDVIQDLTMMVHTVGGKQRTENEWKKILKEAGFSRYNVIELNNLYSLIEAYPK</sequence>
<keyword evidence="2" id="KW-0808">Transferase</keyword>
<keyword evidence="3" id="KW-0949">S-adenosyl-L-methionine</keyword>
<dbReference type="GO" id="GO:0008171">
    <property type="term" value="F:O-methyltransferase activity"/>
    <property type="evidence" value="ECO:0007669"/>
    <property type="project" value="InterPro"/>
</dbReference>
<evidence type="ECO:0000256" key="4">
    <source>
        <dbReference type="ARBA" id="ARBA00034481"/>
    </source>
</evidence>
<dbReference type="PANTHER" id="PTHR11746">
    <property type="entry name" value="O-METHYLTRANSFERASE"/>
    <property type="match status" value="1"/>
</dbReference>